<evidence type="ECO:0000313" key="5">
    <source>
        <dbReference type="EMBL" id="KDQ20473.1"/>
    </source>
</evidence>
<feature type="chain" id="PRO_5001641724" description="DUF7729 domain-containing protein" evidence="3">
    <location>
        <begin position="20"/>
        <end position="402"/>
    </location>
</feature>
<dbReference type="AlphaFoldDB" id="A0A067MXJ3"/>
<keyword evidence="2" id="KW-1133">Transmembrane helix</keyword>
<feature type="domain" description="DUF7729" evidence="4">
    <location>
        <begin position="91"/>
        <end position="206"/>
    </location>
</feature>
<dbReference type="EMBL" id="KL198017">
    <property type="protein sequence ID" value="KDQ20473.1"/>
    <property type="molecule type" value="Genomic_DNA"/>
</dbReference>
<keyword evidence="2" id="KW-0812">Transmembrane</keyword>
<evidence type="ECO:0000313" key="6">
    <source>
        <dbReference type="Proteomes" id="UP000027195"/>
    </source>
</evidence>
<feature type="signal peptide" evidence="3">
    <location>
        <begin position="1"/>
        <end position="19"/>
    </location>
</feature>
<protein>
    <recommendedName>
        <fullName evidence="4">DUF7729 domain-containing protein</fullName>
    </recommendedName>
</protein>
<feature type="transmembrane region" description="Helical" evidence="2">
    <location>
        <begin position="380"/>
        <end position="400"/>
    </location>
</feature>
<evidence type="ECO:0000256" key="2">
    <source>
        <dbReference type="SAM" id="Phobius"/>
    </source>
</evidence>
<dbReference type="InterPro" id="IPR056146">
    <property type="entry name" value="DUF7729"/>
</dbReference>
<dbReference type="InParanoid" id="A0A067MXJ3"/>
<keyword evidence="2" id="KW-0472">Membrane</keyword>
<feature type="region of interest" description="Disordered" evidence="1">
    <location>
        <begin position="47"/>
        <end position="83"/>
    </location>
</feature>
<dbReference type="STRING" id="930990.A0A067MXJ3"/>
<proteinExistence type="predicted"/>
<dbReference type="Pfam" id="PF24855">
    <property type="entry name" value="DUF7729"/>
    <property type="match status" value="1"/>
</dbReference>
<sequence>MKTISTLVSAFVLAHAVFAQSFNQSTTASTTIASGTASLTQSTTLAPAATTPATPAVNGTNASANGAGNTVQPSGAPSASAPASLIPQGISDQCQTFLNTLNNDPKLSTCLSTLLSATSAFSPSNAQNQSKDKVSDVLSEICSAQNACPDALVRGYVTQLNTQCQDELTEPTPNKLVQALYDSVYIANPLRSAACAKDSTTGAYCALQFAQGKGKHGGSEGNTANALVQQAASDFLSYPTVDLASFNDRVSRRAAPAPASNKTAATPNAAPAASSSALTLLPNATSYRTTSLPYLFVLPDLDAPALCTPCTQSVLASYVAWENLSPHALGLANSPMLGGQAALWSSVNTKCGDPFMGTIMNLAGTSAIGTANAASPRASVGSIGVPLLSAAAVVIGWWAIAL</sequence>
<gene>
    <name evidence="5" type="ORF">BOTBODRAFT_124088</name>
</gene>
<name>A0A067MXJ3_BOTB1</name>
<dbReference type="OrthoDB" id="5588482at2759"/>
<organism evidence="5 6">
    <name type="scientific">Botryobasidium botryosum (strain FD-172 SS1)</name>
    <dbReference type="NCBI Taxonomy" id="930990"/>
    <lineage>
        <taxon>Eukaryota</taxon>
        <taxon>Fungi</taxon>
        <taxon>Dikarya</taxon>
        <taxon>Basidiomycota</taxon>
        <taxon>Agaricomycotina</taxon>
        <taxon>Agaricomycetes</taxon>
        <taxon>Cantharellales</taxon>
        <taxon>Botryobasidiaceae</taxon>
        <taxon>Botryobasidium</taxon>
    </lineage>
</organism>
<evidence type="ECO:0000256" key="3">
    <source>
        <dbReference type="SAM" id="SignalP"/>
    </source>
</evidence>
<dbReference type="Proteomes" id="UP000027195">
    <property type="component" value="Unassembled WGS sequence"/>
</dbReference>
<keyword evidence="6" id="KW-1185">Reference proteome</keyword>
<evidence type="ECO:0000256" key="1">
    <source>
        <dbReference type="SAM" id="MobiDB-lite"/>
    </source>
</evidence>
<dbReference type="HOGENOM" id="CLU_049056_1_0_1"/>
<reference evidence="6" key="1">
    <citation type="journal article" date="2014" name="Proc. Natl. Acad. Sci. U.S.A.">
        <title>Extensive sampling of basidiomycete genomes demonstrates inadequacy of the white-rot/brown-rot paradigm for wood decay fungi.</title>
        <authorList>
            <person name="Riley R."/>
            <person name="Salamov A.A."/>
            <person name="Brown D.W."/>
            <person name="Nagy L.G."/>
            <person name="Floudas D."/>
            <person name="Held B.W."/>
            <person name="Levasseur A."/>
            <person name="Lombard V."/>
            <person name="Morin E."/>
            <person name="Otillar R."/>
            <person name="Lindquist E.A."/>
            <person name="Sun H."/>
            <person name="LaButti K.M."/>
            <person name="Schmutz J."/>
            <person name="Jabbour D."/>
            <person name="Luo H."/>
            <person name="Baker S.E."/>
            <person name="Pisabarro A.G."/>
            <person name="Walton J.D."/>
            <person name="Blanchette R.A."/>
            <person name="Henrissat B."/>
            <person name="Martin F."/>
            <person name="Cullen D."/>
            <person name="Hibbett D.S."/>
            <person name="Grigoriev I.V."/>
        </authorList>
    </citation>
    <scope>NUCLEOTIDE SEQUENCE [LARGE SCALE GENOMIC DNA]</scope>
    <source>
        <strain evidence="6">FD-172 SS1</strain>
    </source>
</reference>
<keyword evidence="3" id="KW-0732">Signal</keyword>
<accession>A0A067MXJ3</accession>
<evidence type="ECO:0000259" key="4">
    <source>
        <dbReference type="Pfam" id="PF24855"/>
    </source>
</evidence>